<name>A0AA95BQ98_9MICC</name>
<accession>A0AA95BQ98</accession>
<dbReference type="EMBL" id="CP102487">
    <property type="protein sequence ID" value="UUX58034.1"/>
    <property type="molecule type" value="Genomic_DNA"/>
</dbReference>
<proteinExistence type="predicted"/>
<organism evidence="2 3">
    <name type="scientific">Glutamicibacter halophytocola</name>
    <dbReference type="NCBI Taxonomy" id="1933880"/>
    <lineage>
        <taxon>Bacteria</taxon>
        <taxon>Bacillati</taxon>
        <taxon>Actinomycetota</taxon>
        <taxon>Actinomycetes</taxon>
        <taxon>Micrococcales</taxon>
        <taxon>Micrococcaceae</taxon>
        <taxon>Glutamicibacter</taxon>
    </lineage>
</organism>
<dbReference type="NCBIfam" id="NF038396">
    <property type="entry name" value="NF038396 family protein"/>
    <property type="match status" value="1"/>
</dbReference>
<feature type="transmembrane region" description="Helical" evidence="1">
    <location>
        <begin position="12"/>
        <end position="38"/>
    </location>
</feature>
<evidence type="ECO:0000313" key="2">
    <source>
        <dbReference type="EMBL" id="UUX58034.1"/>
    </source>
</evidence>
<dbReference type="Proteomes" id="UP001060018">
    <property type="component" value="Chromosome"/>
</dbReference>
<keyword evidence="1" id="KW-0812">Transmembrane</keyword>
<feature type="transmembrane region" description="Helical" evidence="1">
    <location>
        <begin position="44"/>
        <end position="65"/>
    </location>
</feature>
<evidence type="ECO:0000313" key="3">
    <source>
        <dbReference type="Proteomes" id="UP001060018"/>
    </source>
</evidence>
<protein>
    <submittedName>
        <fullName evidence="2">NF038396 family protein</fullName>
    </submittedName>
</protein>
<dbReference type="AlphaFoldDB" id="A0AA95BQ98"/>
<keyword evidence="1" id="KW-1133">Transmembrane helix</keyword>
<dbReference type="RefSeq" id="WP_257745350.1">
    <property type="nucleotide sequence ID" value="NZ_CP102487.1"/>
</dbReference>
<reference evidence="2" key="1">
    <citation type="journal article" date="2022" name="Pest Manag. Sci.">
        <title>Glutamicibacter halophytocola-mediated host fitness of potato tuber moth on Solanaceae crops.</title>
        <authorList>
            <person name="Wang W."/>
            <person name="Xiao G."/>
            <person name="Du G."/>
            <person name="Chang L."/>
            <person name="Yang Y."/>
            <person name="Ye J."/>
            <person name="Chen B."/>
        </authorList>
    </citation>
    <scope>NUCLEOTIDE SEQUENCE</scope>
    <source>
        <strain evidence="2">S2</strain>
    </source>
</reference>
<dbReference type="InterPro" id="IPR059228">
    <property type="entry name" value="Integral_mb_put"/>
</dbReference>
<gene>
    <name evidence="2" type="ORF">NUH22_12015</name>
</gene>
<keyword evidence="1" id="KW-0472">Membrane</keyword>
<sequence length="75" mass="8452">MKKYLGELKQHPEALFVLGYMLFPLLALVVAALGLFMVLGGHKIFGLVLLLVPAQIFIFSAVWAINNRKRLLEEK</sequence>
<evidence type="ECO:0000256" key="1">
    <source>
        <dbReference type="SAM" id="Phobius"/>
    </source>
</evidence>